<keyword evidence="7" id="KW-0677">Repeat</keyword>
<keyword evidence="12" id="KW-0206">Cytoskeleton</keyword>
<dbReference type="FunFam" id="1.20.58.60:FF:000188">
    <property type="entry name" value="Uncharacterized protein, isoform D"/>
    <property type="match status" value="1"/>
</dbReference>
<evidence type="ECO:0000256" key="6">
    <source>
        <dbReference type="ARBA" id="ARBA00022692"/>
    </source>
</evidence>
<dbReference type="GO" id="GO:0034993">
    <property type="term" value="C:meiotic nuclear membrane microtubule tethering complex"/>
    <property type="evidence" value="ECO:0007669"/>
    <property type="project" value="TreeGrafter"/>
</dbReference>
<dbReference type="PROSITE" id="PS00020">
    <property type="entry name" value="ACTININ_2"/>
    <property type="match status" value="1"/>
</dbReference>
<dbReference type="FunFam" id="1.20.58.60:FF:000402">
    <property type="entry name" value="AGAP009554-PA"/>
    <property type="match status" value="1"/>
</dbReference>
<feature type="coiled-coil region" evidence="14">
    <location>
        <begin position="6929"/>
        <end position="6956"/>
    </location>
</feature>
<dbReference type="FunFam" id="1.20.58.60:FF:000420">
    <property type="entry name" value="AGAP009554-PA"/>
    <property type="match status" value="1"/>
</dbReference>
<organism evidence="17 18">
    <name type="scientific">Anopheles arabiensis</name>
    <name type="common">Mosquito</name>
    <dbReference type="NCBI Taxonomy" id="7173"/>
    <lineage>
        <taxon>Eukaryota</taxon>
        <taxon>Metazoa</taxon>
        <taxon>Ecdysozoa</taxon>
        <taxon>Arthropoda</taxon>
        <taxon>Hexapoda</taxon>
        <taxon>Insecta</taxon>
        <taxon>Pterygota</taxon>
        <taxon>Neoptera</taxon>
        <taxon>Endopterygota</taxon>
        <taxon>Diptera</taxon>
        <taxon>Nematocera</taxon>
        <taxon>Culicoidea</taxon>
        <taxon>Culicidae</taxon>
        <taxon>Anophelinae</taxon>
        <taxon>Anopheles</taxon>
    </lineage>
</organism>
<dbReference type="GO" id="GO:0008285">
    <property type="term" value="P:negative regulation of cell population proliferation"/>
    <property type="evidence" value="ECO:0007669"/>
    <property type="project" value="TreeGrafter"/>
</dbReference>
<feature type="coiled-coil region" evidence="14">
    <location>
        <begin position="3737"/>
        <end position="3794"/>
    </location>
</feature>
<feature type="coiled-coil region" evidence="14">
    <location>
        <begin position="5655"/>
        <end position="5689"/>
    </location>
</feature>
<evidence type="ECO:0000256" key="1">
    <source>
        <dbReference type="ARBA" id="ARBA00004126"/>
    </source>
</evidence>
<feature type="coiled-coil region" evidence="14">
    <location>
        <begin position="3983"/>
        <end position="4010"/>
    </location>
</feature>
<dbReference type="Pfam" id="PF00435">
    <property type="entry name" value="Spectrin"/>
    <property type="match status" value="5"/>
</dbReference>
<evidence type="ECO:0000256" key="10">
    <source>
        <dbReference type="ARBA" id="ARBA00023136"/>
    </source>
</evidence>
<feature type="coiled-coil region" evidence="14">
    <location>
        <begin position="7911"/>
        <end position="7983"/>
    </location>
</feature>
<dbReference type="FunFam" id="1.20.58.60:FF:000413">
    <property type="entry name" value="AGAP009554-PA"/>
    <property type="match status" value="1"/>
</dbReference>
<dbReference type="FunFam" id="1.10.418.10:FF:000037">
    <property type="entry name" value="nesprin-1 isoform X1"/>
    <property type="match status" value="1"/>
</dbReference>
<dbReference type="PANTHER" id="PTHR47535:SF1">
    <property type="entry name" value="NESPRIN-1"/>
    <property type="match status" value="1"/>
</dbReference>
<dbReference type="FunFam" id="1.20.58.60:FF:000468">
    <property type="entry name" value="AGAP009554-PA"/>
    <property type="match status" value="1"/>
</dbReference>
<feature type="coiled-coil region" evidence="14">
    <location>
        <begin position="2422"/>
        <end position="2449"/>
    </location>
</feature>
<dbReference type="EMBL" id="APCN01004545">
    <property type="status" value="NOT_ANNOTATED_CDS"/>
    <property type="molecule type" value="Genomic_DNA"/>
</dbReference>
<dbReference type="CDD" id="cd00176">
    <property type="entry name" value="SPEC"/>
    <property type="match status" value="6"/>
</dbReference>
<dbReference type="InterPro" id="IPR057057">
    <property type="entry name" value="Spectrin_SYNE1"/>
</dbReference>
<evidence type="ECO:0000256" key="7">
    <source>
        <dbReference type="ARBA" id="ARBA00022737"/>
    </source>
</evidence>
<dbReference type="FunFam" id="1.20.58.60:FF:000471">
    <property type="entry name" value="AGAP009554-PA"/>
    <property type="match status" value="1"/>
</dbReference>
<sequence length="7988" mass="917629">MSGPPNINNNQLPPSSGGGAGGPGSGRGWLRTPPPTYFRSPSPWVPPGSAPPRQNSPVTAGSSAGGPARGPSEFVYQHPSSGGLPPYGGPGGAAASSYSTTHQQQYTTQTTTYRATTATPAAATAPAQEYQFQRPIPSAMTPTHFVASATHYRPVSPAAVAPQPYPQYSAPTMSPVSSLHRSMTPHSVASGGYGPPVDFHHSAMGQQQQVRPGSTQSSVYGGMTYHYGPAAGPSSHHPAQSQYVIYDYGGEMGPSTAEIIAAQSQDYVDEKLAEYQATIMLLQDEQERVQKKTFVNWINSFLSKRIPPLKVEDLIHDLKDGTKLLALLEVLSGEKLPMEKGKVLRRPHFLSNVNTALQFLTSKRIKLVNINPSDIVDGRPAVVLGLIWTIILYFQIEENSRILHYLNENLSGSLSSLGSSSSASNIPSLSANKQVTYSGTASVATSSKEMMKQGPKKTLLTWVNSALPKTTGLEVRDFGPSWRDGIAFLTLIDAIKTNVINIAEMKKFNNRYRLDTAFNVAESELGIARLLDAEDVDVNSPDEKSIMTYVAQFLHKYPDVKNINSKSDSERELLELLDWLRRTVRYYDGMHGKYPNNYSMYESVNGEKLEKQNIYKKVKSINAAKMTPEVQELNSLWTQLERHMQQWLWYLDSSLPDQFGAIGRWLSNGEKLLNDDDIPNNMNEETASLISKKLEAHKQFFASYYEVRETFNNVKLTPLAKKVPLGQLQNMEKRLLDIEPCARQRRIKLKYLEHKCCLIAFLNLLENKINGVKYNNEETVKQSLDHLKNFVTRNQIMQEFEKALIDMRQVIEEYKIDGNITKKEMYNIDVFLHEIEDRWKNVSSRLICTETMLEDVLSHWQRWRTLVHEIETWLRQAHDALQGTEDERIEFFQNISVYKEKFDALTDTFNILKSTCDQETAIALERKYAQLAGHWEQVFQHTKQYLHVGDILQHRQKFKADAAQLNEWIQRTETALGRNNLRDAAEIRRCETEIKQIACEIEAMEELFKSISRSFQALIKEYSRDEVDRMMMMMKKQKEALVRVRAQIPIKLHLFHQLLTQQEALETGQREIAQWLDEAENLLISYSFTNDPQQTKNNLAKHKAFFNRTLYYKSMLESKNNVFQNLLKLTDTDSSIDMSDAATKMKQLNDRFAYVINNANDWEYKLQENLRVWENFTESKQKVESFLRQAEAFQKSAIPVDKEADAESQLEFFNSADQTSINTLERHTEDLLKYLPPAEQQILIAKVEDIQRQWSEVIQQIPLHLLKVEFRLNELTFNGCANDIEKELNAEEQAFNCNENFEAILQRNLDYFKKNDLQRVEQVLGNMEKINYIYLEKSANDQALAPLYQRANDSWIAICKRIDSVRNILHKIPAQWDAYHAKFDEMNGWMDRVDESLRQIMVEKQTMEEFEQEKATFQNICFEADAKREDMKWLVKTLDFLLSHTNEEQATIEQEKIEKLIARYKTLIPTIETTMTKTEVFAKCYTYRREAQEICDLLDRIKSQARSVPPPESYKRVNEMIEEQQYSIKELDNQRAHIMKMLQRGKDLSKNPSAPQFIAGEIRRLETGWNDTYNEAAEKVRALKAIQKVWGDYNEQKGQIVGLLNTAEMELRSVTPLQTDPKSVTQDLEMKRQLALNLKQASSKSLLQLNDLCRDLGISLPPTTRQVIEKEVTDLGKRVDNTVDYVEQRVVYLEDYSDKWNEYKQRLDSLKSWANNVYPKMVAAIKQPKISAEDRVLKAKQLEGVLGEKIRQLDVLNASAADLASKEGNLSEMKRLKAEVVHLQGTFTELHRMVDSEKALVGEDFETWKSYNRDMDSLKEWVERAKLAPELEQIRPSTLPEARAYQGRLETFNEQCEGKMDELQNVIKSSQNIRYGVKPSEETDRYYMIVSSIYENVQHLLNKTGKLVTNWALLDGDLEKLNHFIERAELRMGELVTVHAPGLPIDVLETKIKSLKLFSNEISEQQAKLIALVHMFDQINHSLSEDGVNGVRDKLKSAKDRLTRLSDDARAQINSNYECIVEQQSFNTQMTDFSNWMDQIRTSISELENTAVDEIELAAQNVQYLVQQHADKRNTFNHIYAQVKQRSLTNNPMENQLLNETYSSLASNYQNLESSLLQMRDFLQKWLAFLQWHNTTKDQLAYLRESMIKYDVSSEEQLNDANRRIQEVGTGLENWRRLSLAMEQEPCISFHDKAHKPVSAITMIADLDHKLSSIRSQVDGKLKEVENTKDRVAKFHQSQKELTDSLRGIEEKLKGIVQAARLSTLDDGMEDLSTLNEKISELCSAKAQVQYEGNLLLKQDVVDTGIAVQEELSKLDKKVTDLQQESDETLRAFSTTSDLYADFNKYNMSFANELKQIEALNNATVLNFDSKPALQQALDQLKKASETMTKKVKRSLDVVAGKGNELAKTFRAYNPTDCDNILDIIRHNNEQFKANLERLIDNSSVLDQKVALYKQAEELYQDLDEWLQSKRDQLSRVLENPGEIESKIVTYRSELPAQQAFKETLDGLLQEFKKMNGGSLPKDLHGMSMQLDDAFAAIEETVGRLNNRMSEYTADERRLKLSIKGIIERIYSIREEIVGCDDMTLDSGKQLVHLAGCRELRRKLNRVGEEITDLKNEFAAMEAKYDQGIKEASTVGKEIQNLDQRFGLVMNSLNEVETKLTKGVEKSFKDKLGALTRMIGAQSEKLNWCAPEPTSDKYQLEVKRTTLNDVRTSTEDCERILGEVERSLTGAVVELFTPAKVSNMSDETQEVSKQLESLKRAFQETEKQLTDNIALWLSYEGISEEVIHFLKDLETRNRMETVLLIDLASLGEKSKEVGEARATLEEFKVKMDQLQSVGNQLNEVNPESRALVLVHHLQNKYHTFSKYFAQLLDRLEDVRLKDVQFREAVDKIRHWLREMQNKKHAQNLGAEAQVQALSDREYEAAKALRAEILSKDSALNETCSLGENLYAEVSVECRESIRDEMKRLRGDYNALLEEVSGGIKRIEADLIKKKSIDESHNQLNNWLAELRGKITSGLSDRYATLPEKKSALYSGKNMQKDITVHETNLDQIQKKVMALPDRSSLGQIEETRQNYGALREELDRKVALLEQAIKSHEQYNAMLEKSRDWLLKLQSQTEEMFSDGDLTKAKLEEYLILVDTVLTEEEPALDDVNECYKQFAVVMAQTHENGHSELLRAFEDAKRQWTTFFDKCRAFKARSAESLKQLDAFNARLEGALVWLASKKAEIRDATAQGPLDAKQQCLESLKKLRDAIQSYGVTVSGILEESHQVKSKFDVSGKVGQLQNEYRIVAGLCAEAISKAESTLHDQSDFNQAYDEFEALLRKNLDGLEEFRLLVGDLSVLQERQLRLKEIAYKRLDDSSPYEDLINRGEKLYSYTSPEGRELIRQKLGAIRDLWDRFSDELNTVTQRLDQCILQFGEFSLQQEQLSKWLKDIEKSMEVNAELKANIQDKRTQYQNHKLMHQEILSQVGLVESVCAKAQQLLILTKDQHLQSCVVSIKDTYQGIVRKSGELLDNLNACVQAHQSYVTAASKLRSWINEEKDKVFCCEETGGEKGEINKRIEALSNLKLGKAKGDELLNALVQCFEAMKESTSAAGIGTVEKEIGELRNELASLYGQIEELIGSQRKSLTGWSQFDQDLDALTKWCRSMEGIFREQQLYDSLERKQQQLEVFRKNQEAIGDKQKQIDDFVTMAQALFTKTGVEKIKFYINQLINRYQLLQVLSKEVANRAQNIVNDHKNYQERYNESAARLAEVEKDLETLGQEKLGAANQSKLQQLEIEKERFENNLTSLVTASEKVLPETNTQGREKIREEVRELKDRWDQIIAGLNNLKKQLDVRSIQWSSYQDILQQVLSWLDATERKIEPNESQSWNSTQEIRSKLFKYKAILQEISGHRRVIDSLKEKADSLGADAQNEDIAAKVQSITERYELLKKSCSDLIRRLEQSLELCNKFNEQQKSLLDEQDYLFGELKQLSDVSGNKRAVQEKVQKIDDLQQANGKMEEKFKNLAKLITDNNDLISYGAKTVMEQDLQKMKADFEKFIGSIGDARVELQKRMQLWDDYQRDLDQIGAFLAEVEDTMRGYTLKSSLNEKQEQHEYYQTLLGRLKQNALEFDKLLDKSSELLQSSGDTKISFNMQQLKARAQSVEGTVKELAKKCEAAYGDHKQYRQRYDECDKELDEIRDVFDGCRMQHAQSIQSSNQQADPQAVLGTIQTLLAKHNVVTVQCNAVSDSGEQLYATTASKGQQMIRSEIQELTAKCERLFDEVNDYARSYEGRLAKLSGFMEKADQLQEWLNSVEGQLGRGSLILKPTLDEKCAQQQAYAELLNDIKNHRPELNNVRDLVDNMQEQHPTIERRMAELTSKYEECLEKAQTYGDQYDRIVHNHRQYCKAVMETQDFIDANHNTVELWGETDLDQVSLMTNLDRLTELKKSITAEQNRVDQIRTLGEATIPDTSDEGQANIRSQIDISQQEWEGLLAAIDSTMDGIRGKMGEWSDYEKIRTDCMNWMRDIDAKIHSVDLKATLIDKKATLDYLKSLQGEVKAKELEIDNFTEKAQQLYRGYLSSRNSQISELAVKYQQTASRIKELVGRWQQYVIQHQELETRIGEHRDWLNGVREKLNYCADLSSTSEKELQSKLKLVQDMIVNKEDGSGRLQTIVDLAQQVLACTTPSGHEGVNKAVAALQEEWSSLALRMIDIRANLDEAINQWSGFLDQVNDLKRNIDWMENELSGFVEFQASMADKRAQLERIKNTEEKIRLEKIEIEPLKQKTSEMAASGQQSQAAATAQQILSKFDYLAEKISKILTDREDQYRDHRLYKEAYDDLFNWISRAREKLPCVKQQSLSDKLTMDSAIAPLDALMNKKAQGELLVEHLVHTGEVVMASTSEKGKEAIRSDINGLKANFESLFGDIDKQKRDLEKTLNLLREYKEEYERLSEWLQQVDILVKNHKLAMCSNLAEKEKQVREMRELIGKLEKGQGEMDKFNAFAAPLLQSHLDTYIGNQLRHLNSRYQVQVNLAKDVLKKVETNHDLHREYKDNLTKANGWIENAKEIVRYSTENVDSVSKDNLEKRLAKIVELIQQREQGQNLVNATVNTGEKVVKSTKSDGKEVINGEIKDIQTNWDRLVKRMSTAKVQLETNLLQWADYSSSYNHLQQWIQDRESKLQQVCEQKVVRFRLGGTSSSLSSGLNERRANLRQANDIVQDIVSFEPMIQSVASKASDLRQTSPASEISNKYETLSKQAKEMFEKQKETVELHQAFIDASNEFAAWIRNAKECLNKCSDSRGDKETLVSKMTQLKILDNDVPVGQKKLEKALEQAEVACRNVEGEEVEAIEKEVAILQEEFDNYCIALKKISGALENGIVRWTEYDDQYGVALKWLDSIEQEVQTYNKMQANLQEKKRVLEEFQDKLQTLFDWQRELDSLNMRAQVLLEICADTRISNGVTQLTTKYNVLLSIAKEIMRRLELHYQEHQQHNTLYGECQDWLDRMREKLNECESVPHTVAETQSKLNIVKGIRQSLEQGQNKLRYLIELKEKIVLSTETSGASKIEEDTENLKTEYESLMVDITETRQRLTNHLAQLEDIGKLSRMVAEWVEEVQGKLDAGETMQNELADKRVLLEKYRAIQRETGNYNELVEKIKSKMTDNANIDVEEFNKILTDYEAIVAKVVAEIERLENQVNNHERFKQALGELYEWMKTTRQTIQQSSDFHGDKEHIVGRIEKLKGIELSFADGKVLLDNTADMGNSLAAISGQEGQATIKQELLQARADWEELEELARSSRQTLEDCLASWDSFLDKSETLGAFLEEYNVKVNGYGASEGTADQAAVLSELKRIQDLILTKKSTVEELNDVCEALMEKSACSTVRDRTVDLQKSYSTLLGKVQGFITKLEKNLVSHTEFLYYKEEINKWLNDANATIKNCSDVAADDVLVIRQKVVQLQSLSNSIPQGQKLFEMLQDSFTKSSYLYPEDKQTTMFQDISDIRDSLDTVIIGISSSLNNLNAQASRLESYEELKRRINEWLATTEGVFEALPETHGEMTEVKTLLERLKHIQTEISFKQSDLENLQQEAANLFDVNKCSAEMERVASLQARCSKLSEKCSYQIRNLETELDDQMAYYQNLQEIEKWLLQISFQLMAHNSLYIYNREQTLEQIAQHEKLLDEIQRYQVNIDDFNAKGQSQIERYILKAPAIKSRIETQMKNIRDSYNSLLNTSVQIKNRLHDSLNKFQEYEDTLDDINRQLDETEPLVAEERLLEVVDYAVGQSQLEKAQGIHNKLQVEKSRLMFAVQACEAATASISRPSSPMDNVSQMIPEKELMVRARLEDLIDDVQQWIAELITSINDCERQHKQKVELENWIQKQKAIVADWDSKPCKFRPEAAEQELRAMSELSRTITVKRDDLQGETEQDYRLREELEKLQGSLKKVIDRKKDDQLAIEKYRKNYEDVQGWLDAITNQIDNVEKGGGLSCKQKLEKISNIKRILENDCEMIANFKRNGEHIVELVSNLDAQQVTEQLKSIDRRYNDITKRLNRRLDVIDSTSKMFGKLRSDIGELSQWVVDKNGSLDVPYQLGSDTKSAENQQQAFRSLLKEIEGKQSYVDTLGKRFSSIQSDLEPNEKQQLETELQTLTKNVGLLSERVRAELDKIVEDILCRKNMHNNLDVTRAWIKTKQNDVNKISDQIPLLSSNVNSEIKLCQRHAQTIREFEENAFKDVSKQVREIMKDCSEEGKAKLAQEFGDIESKLKELVESCARKIEFMEREHGKRREFEGRKDRVWNWLNEAESIVSADIRTTSYEILKDQKQKFDKLCGECEVMKGVVKEAEEYKSAILPTLNELDKTNINNQVKVMREKWNAISNVLKVKCKKLEDHLVEYEDALAKIQSCAAFLVQVQGRLKEMNRPVTSRIENIQDFLLAYEQILGSLKDKRLEMSTILLTNLPQLRENSAKLEEMIMGIEEQLRRLKAMLLLKEQFIGAINDIVKLIAKINTDFNTVDNFSPTVDERLMRYSEILQSIEECEGLLVAATDKGHQIASDGTDLDRHNIMDQIHSLQQQLGSIKRSIELEQDKYQKQRAYHKTLSNDLFALVDWFKDNDEHIRSRPLFGLDLKMADQQHSAHIALAGKANINLKMIEDLLGKLAHSDSKLPDDLQDMVDRARALQETIPAELTAREAYLTQNRQYRLEFRDSMERVKKWLTAAEERFEHTKTFSFDQEKITVALKELEDFLHGETEIRTLLYGAIQEQADRLWNSLSELDQNQCLGELQQLKNRLSEVSHRAAVQQTELLSNSDLVKSYKKHSSAVNSVLAKSKLDDTILTIPTLPARIDHINVLLNMLQVQQHELDILNELSQQIVNRADQYNRERVQKETGDANRQWAANTSLLETLRENLVQLQQQWDQLESILQELEVKSNLLLEKDRGLDLVVHSRDQTEAKKHIVENLLEDKTALGQLNTKANALAKTLIKALREQKLLPQSLEEKLTHLNDINTRLSDNLAKKERQLRDILTELQHYLDQIGELAQRIETVRKDLTQINPFDERLYQTERALGAVKEAAESCSVQREDLRRRINEQYLPAQKFVPSDLKEGLELLDRSLTGINGTMEDYQGAYKKAKMIRTDYFTVYDRIKTWIEQAELTISNHGIDPSELKSKLTALTGEFGDMRTAHEQLLFNGNEIVRHCTESSDRTATQANMDQLTHELDKTIALIEQKNQTVDQILGNWANFMRLYQSVVDWSIKIRALLERKLQLNTLHEAQQACQNYSSAVASLADVSQNLSEMNHEFDKINEVCSTAYLRGKLHEAETLKIDIETVLFERNLFLHETTEEWQQYERKIESVREWIKDAYQALNSGELKSKPLRDQLRILEQMLADISAQKIKVNMSLEKLQVHFHSDIIYTDNPTIVQSGRTILADLDKLNLDVFQTTQNLDQALAQIEGCQAEMQTIRQRIVHEEQQLRNILSPLHQTGDSEKHEQECRERIRGLQSQMNQLNDKIKLLLRRGAPDP</sequence>
<evidence type="ECO:0000313" key="17">
    <source>
        <dbReference type="EnsemblMetazoa" id="AARA018664-PC"/>
    </source>
</evidence>
<dbReference type="InterPro" id="IPR047290">
    <property type="entry name" value="CH_SYNE1_rpt1"/>
</dbReference>
<evidence type="ECO:0000256" key="3">
    <source>
        <dbReference type="ARBA" id="ARBA00004245"/>
    </source>
</evidence>
<dbReference type="SMART" id="SM00150">
    <property type="entry name" value="SPEC"/>
    <property type="match status" value="36"/>
</dbReference>
<dbReference type="PROSITE" id="PS50021">
    <property type="entry name" value="CH"/>
    <property type="match status" value="2"/>
</dbReference>
<dbReference type="InterPro" id="IPR036872">
    <property type="entry name" value="CH_dom_sf"/>
</dbReference>
<feature type="coiled-coil region" evidence="14">
    <location>
        <begin position="2741"/>
        <end position="2768"/>
    </location>
</feature>
<feature type="coiled-coil region" evidence="14">
    <location>
        <begin position="3434"/>
        <end position="3461"/>
    </location>
</feature>
<dbReference type="PROSITE" id="PS00019">
    <property type="entry name" value="ACTININ_1"/>
    <property type="match status" value="1"/>
</dbReference>
<comment type="similarity">
    <text evidence="4">Belongs to the nesprin family.</text>
</comment>
<feature type="domain" description="Calponin-homology (CH)" evidence="16">
    <location>
        <begin position="453"/>
        <end position="558"/>
    </location>
</feature>
<dbReference type="GO" id="GO:0030017">
    <property type="term" value="C:sarcomere"/>
    <property type="evidence" value="ECO:0007669"/>
    <property type="project" value="UniProtKB-SubCell"/>
</dbReference>
<dbReference type="FunFam" id="1.20.58.60:FF:000222">
    <property type="entry name" value="Uncharacterized protein, isoform D"/>
    <property type="match status" value="1"/>
</dbReference>
<evidence type="ECO:0000313" key="18">
    <source>
        <dbReference type="Proteomes" id="UP000075840"/>
    </source>
</evidence>
<dbReference type="FunFam" id="1.20.58.60:FF:000414">
    <property type="entry name" value="AGAP009554-PA"/>
    <property type="match status" value="1"/>
</dbReference>
<evidence type="ECO:0000256" key="13">
    <source>
        <dbReference type="ARBA" id="ARBA00023242"/>
    </source>
</evidence>
<proteinExistence type="inferred from homology"/>
<feature type="coiled-coil region" evidence="14">
    <location>
        <begin position="2597"/>
        <end position="2631"/>
    </location>
</feature>
<evidence type="ECO:0000256" key="2">
    <source>
        <dbReference type="ARBA" id="ARBA00004204"/>
    </source>
</evidence>
<evidence type="ECO:0000256" key="14">
    <source>
        <dbReference type="SAM" id="Coils"/>
    </source>
</evidence>
<dbReference type="GO" id="GO:0005856">
    <property type="term" value="C:cytoskeleton"/>
    <property type="evidence" value="ECO:0007669"/>
    <property type="project" value="UniProtKB-SubCell"/>
</dbReference>
<accession>A0A8W7MUL3</accession>
<evidence type="ECO:0000256" key="12">
    <source>
        <dbReference type="ARBA" id="ARBA00023212"/>
    </source>
</evidence>
<feature type="coiled-coil region" evidence="14">
    <location>
        <begin position="4135"/>
        <end position="4183"/>
    </location>
</feature>
<dbReference type="InterPro" id="IPR001589">
    <property type="entry name" value="Actinin_actin-bd_CS"/>
</dbReference>
<dbReference type="InterPro" id="IPR001715">
    <property type="entry name" value="CH_dom"/>
</dbReference>
<dbReference type="FunFam" id="1.20.58.60:FF:000435">
    <property type="entry name" value="AGAP009554-PA"/>
    <property type="match status" value="1"/>
</dbReference>
<dbReference type="FunFam" id="1.20.58.60:FF:000286">
    <property type="entry name" value="Uncharacterized protein, isoform D"/>
    <property type="match status" value="1"/>
</dbReference>
<evidence type="ECO:0000256" key="8">
    <source>
        <dbReference type="ARBA" id="ARBA00022989"/>
    </source>
</evidence>
<dbReference type="InterPro" id="IPR052403">
    <property type="entry name" value="LINC-complex_assoc"/>
</dbReference>
<dbReference type="InterPro" id="IPR002017">
    <property type="entry name" value="Spectrin_repeat"/>
</dbReference>
<dbReference type="SMART" id="SM00033">
    <property type="entry name" value="CH"/>
    <property type="match status" value="2"/>
</dbReference>
<protein>
    <recommendedName>
        <fullName evidence="16">Calponin-homology (CH) domain-containing protein</fullName>
    </recommendedName>
</protein>
<dbReference type="GO" id="GO:0007097">
    <property type="term" value="P:nuclear migration"/>
    <property type="evidence" value="ECO:0007669"/>
    <property type="project" value="UniProtKB-ARBA"/>
</dbReference>
<dbReference type="FunFam" id="1.20.58.60:FF:000230">
    <property type="entry name" value="Uncharacterized protein, isoform D"/>
    <property type="match status" value="1"/>
</dbReference>
<keyword evidence="18" id="KW-1185">Reference proteome</keyword>
<comment type="subcellular location">
    <subcellularLocation>
        <location evidence="3">Cytoplasm</location>
        <location evidence="3">Cytoskeleton</location>
    </subcellularLocation>
    <subcellularLocation>
        <location evidence="2">Cytoplasm</location>
        <location evidence="2">Myofibril</location>
        <location evidence="2">Sarcomere</location>
    </subcellularLocation>
    <subcellularLocation>
        <location evidence="1">Nucleus membrane</location>
    </subcellularLocation>
</comment>
<keyword evidence="6" id="KW-0812">Transmembrane</keyword>
<dbReference type="FunFam" id="1.20.58.60:FF:000169">
    <property type="entry name" value="nesprin-1 isoform X1"/>
    <property type="match status" value="1"/>
</dbReference>
<feature type="coiled-coil region" evidence="14">
    <location>
        <begin position="7468"/>
        <end position="7502"/>
    </location>
</feature>
<dbReference type="SUPFAM" id="SSF46966">
    <property type="entry name" value="Spectrin repeat"/>
    <property type="match status" value="35"/>
</dbReference>
<keyword evidence="13" id="KW-0539">Nucleus</keyword>
<evidence type="ECO:0000256" key="11">
    <source>
        <dbReference type="ARBA" id="ARBA00023203"/>
    </source>
</evidence>
<reference evidence="17" key="1">
    <citation type="submission" date="2022-08" db="UniProtKB">
        <authorList>
            <consortium name="EnsemblMetazoa"/>
        </authorList>
    </citation>
    <scope>IDENTIFICATION</scope>
    <source>
        <strain evidence="17">Dongola</strain>
    </source>
</reference>
<keyword evidence="10" id="KW-0472">Membrane</keyword>
<feature type="coiled-coil region" evidence="14">
    <location>
        <begin position="4909"/>
        <end position="4975"/>
    </location>
</feature>
<keyword evidence="5" id="KW-0963">Cytoplasm</keyword>
<dbReference type="GO" id="GO:0051015">
    <property type="term" value="F:actin filament binding"/>
    <property type="evidence" value="ECO:0007669"/>
    <property type="project" value="TreeGrafter"/>
</dbReference>
<feature type="domain" description="Calponin-homology (CH)" evidence="16">
    <location>
        <begin position="288"/>
        <end position="395"/>
    </location>
</feature>
<feature type="coiled-coil region" evidence="14">
    <location>
        <begin position="3068"/>
        <end position="3099"/>
    </location>
</feature>
<dbReference type="Pfam" id="PF00307">
    <property type="entry name" value="CH"/>
    <property type="match status" value="2"/>
</dbReference>
<feature type="coiled-coil region" evidence="14">
    <location>
        <begin position="7331"/>
        <end position="7398"/>
    </location>
</feature>
<dbReference type="Gene3D" id="1.10.418.10">
    <property type="entry name" value="Calponin-like domain"/>
    <property type="match status" value="2"/>
</dbReference>
<evidence type="ECO:0000256" key="15">
    <source>
        <dbReference type="SAM" id="MobiDB-lite"/>
    </source>
</evidence>
<dbReference type="SUPFAM" id="SSF47576">
    <property type="entry name" value="Calponin-homology domain, CH-domain"/>
    <property type="match status" value="1"/>
</dbReference>
<dbReference type="Proteomes" id="UP000075840">
    <property type="component" value="Unassembled WGS sequence"/>
</dbReference>
<feature type="coiled-coil region" evidence="14">
    <location>
        <begin position="4738"/>
        <end position="4768"/>
    </location>
</feature>
<feature type="coiled-coil region" evidence="14">
    <location>
        <begin position="5543"/>
        <end position="5581"/>
    </location>
</feature>
<feature type="compositionally biased region" description="Low complexity" evidence="15">
    <location>
        <begin position="93"/>
        <end position="111"/>
    </location>
</feature>
<evidence type="ECO:0000256" key="5">
    <source>
        <dbReference type="ARBA" id="ARBA00022490"/>
    </source>
</evidence>
<feature type="coiled-coil region" evidence="14">
    <location>
        <begin position="6099"/>
        <end position="6171"/>
    </location>
</feature>
<feature type="compositionally biased region" description="Polar residues" evidence="15">
    <location>
        <begin position="1"/>
        <end position="12"/>
    </location>
</feature>
<evidence type="ECO:0000259" key="16">
    <source>
        <dbReference type="PROSITE" id="PS50021"/>
    </source>
</evidence>
<dbReference type="EnsemblMetazoa" id="AARA018664-RC">
    <property type="protein sequence ID" value="AARA018664-PC"/>
    <property type="gene ID" value="AARA018664"/>
</dbReference>
<dbReference type="GO" id="GO:0006997">
    <property type="term" value="P:nucleus organization"/>
    <property type="evidence" value="ECO:0007669"/>
    <property type="project" value="UniProtKB-ARBA"/>
</dbReference>
<dbReference type="EMBL" id="APCN01004544">
    <property type="status" value="NOT_ANNOTATED_CDS"/>
    <property type="molecule type" value="Genomic_DNA"/>
</dbReference>
<evidence type="ECO:0000256" key="4">
    <source>
        <dbReference type="ARBA" id="ARBA00008619"/>
    </source>
</evidence>
<feature type="coiled-coil region" evidence="14">
    <location>
        <begin position="4244"/>
        <end position="4271"/>
    </location>
</feature>
<dbReference type="PANTHER" id="PTHR47535">
    <property type="entry name" value="MUSCLE-SPECIFIC PROTEIN 300 KDA, ISOFORM G"/>
    <property type="match status" value="1"/>
</dbReference>
<dbReference type="FunFam" id="1.20.58.60:FF:000378">
    <property type="entry name" value="AGAP009554-PA"/>
    <property type="match status" value="1"/>
</dbReference>
<dbReference type="GO" id="GO:0005640">
    <property type="term" value="C:nuclear outer membrane"/>
    <property type="evidence" value="ECO:0007669"/>
    <property type="project" value="TreeGrafter"/>
</dbReference>
<dbReference type="FunFam" id="1.20.58.60:FF:000195">
    <property type="entry name" value="Uncharacterized protein, isoform B"/>
    <property type="match status" value="1"/>
</dbReference>
<feature type="coiled-coil region" evidence="14">
    <location>
        <begin position="5306"/>
        <end position="5341"/>
    </location>
</feature>
<evidence type="ECO:0000256" key="9">
    <source>
        <dbReference type="ARBA" id="ARBA00023054"/>
    </source>
</evidence>
<dbReference type="FunFam" id="1.10.418.10:FF:000033">
    <property type="entry name" value="nesprin-1 isoform X1"/>
    <property type="match status" value="1"/>
</dbReference>
<keyword evidence="9 14" id="KW-0175">Coiled coil</keyword>
<keyword evidence="8" id="KW-1133">Transmembrane helix</keyword>
<feature type="coiled-coil region" evidence="14">
    <location>
        <begin position="5377"/>
        <end position="5407"/>
    </location>
</feature>
<dbReference type="Pfam" id="PF25034">
    <property type="entry name" value="Spectrin_SYNE1"/>
    <property type="match status" value="1"/>
</dbReference>
<dbReference type="Gene3D" id="1.20.58.60">
    <property type="match status" value="28"/>
</dbReference>
<feature type="region of interest" description="Disordered" evidence="15">
    <location>
        <begin position="1"/>
        <end position="111"/>
    </location>
</feature>
<name>A0A8W7MUL3_ANOAR</name>
<dbReference type="FunFam" id="1.20.58.60:FF:000459">
    <property type="entry name" value="AGAP009554-PA"/>
    <property type="match status" value="1"/>
</dbReference>
<dbReference type="InterPro" id="IPR018159">
    <property type="entry name" value="Spectrin/alpha-actinin"/>
</dbReference>
<keyword evidence="11" id="KW-0009">Actin-binding</keyword>
<dbReference type="CDD" id="cd21241">
    <property type="entry name" value="CH_SYNE1_rpt1"/>
    <property type="match status" value="1"/>
</dbReference>
<feature type="compositionally biased region" description="Gly residues" evidence="15">
    <location>
        <begin position="16"/>
        <end position="27"/>
    </location>
</feature>